<comment type="function">
    <text evidence="5">Key component of the ribosome quality control system (RQC), a ribosome-associated complex that mediates the extraction of incompletely synthesized nascent chains from stalled ribosomes and their subsequent degradation. RqcH recruits Ala-charged tRNA, and with RqcP directs the elongation of stalled nascent chains on 50S ribosomal subunits, leading to non-templated C-terminal alanine extensions (Ala tail). The Ala tail promotes nascent chain degradation. May add between 1 and at least 8 Ala residues. Binds to stalled 50S ribosomal subunits.</text>
</comment>
<protein>
    <recommendedName>
        <fullName evidence="5">Rqc2 homolog RqcH</fullName>
        <shortName evidence="5">RqcH</shortName>
    </recommendedName>
</protein>
<dbReference type="KEGG" id="paek:D3873_04580"/>
<organism evidence="7 8">
    <name type="scientific">Paenisporosarcina cavernae</name>
    <dbReference type="NCBI Taxonomy" id="2320858"/>
    <lineage>
        <taxon>Bacteria</taxon>
        <taxon>Bacillati</taxon>
        <taxon>Bacillota</taxon>
        <taxon>Bacilli</taxon>
        <taxon>Bacillales</taxon>
        <taxon>Caryophanaceae</taxon>
        <taxon>Paenisporosarcina</taxon>
    </lineage>
</organism>
<evidence type="ECO:0000256" key="3">
    <source>
        <dbReference type="ARBA" id="ARBA00022884"/>
    </source>
</evidence>
<dbReference type="InterPro" id="IPR008532">
    <property type="entry name" value="NFACT_RNA-bd"/>
</dbReference>
<name>A0A385YR41_9BACL</name>
<evidence type="ECO:0000259" key="6">
    <source>
        <dbReference type="Pfam" id="PF05670"/>
    </source>
</evidence>
<dbReference type="GO" id="GO:1990112">
    <property type="term" value="C:RQC complex"/>
    <property type="evidence" value="ECO:0007669"/>
    <property type="project" value="TreeGrafter"/>
</dbReference>
<accession>A0A385YR41</accession>
<dbReference type="Proteomes" id="UP000265725">
    <property type="component" value="Chromosome"/>
</dbReference>
<evidence type="ECO:0000256" key="2">
    <source>
        <dbReference type="ARBA" id="ARBA00022730"/>
    </source>
</evidence>
<keyword evidence="4 5" id="KW-0648">Protein biosynthesis</keyword>
<dbReference type="Gene3D" id="3.40.970.40">
    <property type="entry name" value="fibrinogen binding protein from staphylococcus aureus domain like"/>
    <property type="match status" value="1"/>
</dbReference>
<dbReference type="EMBL" id="CP032418">
    <property type="protein sequence ID" value="AYC29189.1"/>
    <property type="molecule type" value="Genomic_DNA"/>
</dbReference>
<feature type="domain" description="NFACT RNA-binding" evidence="6">
    <location>
        <begin position="446"/>
        <end position="534"/>
    </location>
</feature>
<dbReference type="PANTHER" id="PTHR15239">
    <property type="entry name" value="NUCLEAR EXPORT MEDIATOR FACTOR NEMF"/>
    <property type="match status" value="1"/>
</dbReference>
<proteinExistence type="inferred from homology"/>
<keyword evidence="8" id="KW-1185">Reference proteome</keyword>
<dbReference type="GO" id="GO:0019843">
    <property type="term" value="F:rRNA binding"/>
    <property type="evidence" value="ECO:0007669"/>
    <property type="project" value="UniProtKB-UniRule"/>
</dbReference>
<evidence type="ECO:0000256" key="5">
    <source>
        <dbReference type="HAMAP-Rule" id="MF_00844"/>
    </source>
</evidence>
<dbReference type="InterPro" id="IPR051608">
    <property type="entry name" value="RQC_Subunit_NEMF"/>
</dbReference>
<evidence type="ECO:0000256" key="4">
    <source>
        <dbReference type="ARBA" id="ARBA00022917"/>
    </source>
</evidence>
<dbReference type="GO" id="GO:0000049">
    <property type="term" value="F:tRNA binding"/>
    <property type="evidence" value="ECO:0007669"/>
    <property type="project" value="UniProtKB-UniRule"/>
</dbReference>
<sequence length="563" mass="64074">MAFDGLFTKAMVSELQPLVSGRITKIHQPNQTEIVVQIRAAGSNHKVLFSIHPSYARIHITSEAIDNPPEPPMFCMLMRKHLEGGFISSITQHEMDRLIVFTIESSDEIGDKVTRELHIEIMGRHSNILLVDPKRNVLLDSLKHVSPSENRHRSLMPGATYVAPPSQHKLAPQDATKSDIESLLASEDSVNSVVATIAGFSKLHAEELVYQLRKSMNKYDTYQQFIASFDHKNPEGYYYQVGAKSIFSSIELSHLQVEPTKFATLGQLLDKIFFAKAERDRVKQQAGDLEKWLTNELAKLRLKSKKLQKERQSAEKLDTYKQKGELLTANIYQLEKGMTEATLLNYYEDDSPEVTIALDPRKTPVENAQAFYSKYNKAKTALIKTEEQLRKTSQDLEYLELIQQQLMHASTEDIREIREELAEEGWLKHRKSKQKKKASLPLPEKFVSTTGTPISVGKNNKQNDYVTFKLAKKSDLWLHTKDIPGSHVVIHHDNPDEETIIEAATLAAYFSKARESSSVPVDYTVIRQVKKPNGSKPGFVIYFEQKTVFVTPDEDVVRKLRKK</sequence>
<feature type="coiled-coil region" evidence="5">
    <location>
        <begin position="290"/>
        <end position="317"/>
    </location>
</feature>
<dbReference type="Gene3D" id="2.30.310.10">
    <property type="entry name" value="ibrinogen binding protein from staphylococcus aureus domain"/>
    <property type="match status" value="1"/>
</dbReference>
<dbReference type="InterPro" id="IPR043682">
    <property type="entry name" value="RqcH_bacterial"/>
</dbReference>
<evidence type="ECO:0000256" key="1">
    <source>
        <dbReference type="ARBA" id="ARBA00022555"/>
    </source>
</evidence>
<dbReference type="HAMAP" id="MF_00844_B">
    <property type="entry name" value="RqcH_B"/>
    <property type="match status" value="1"/>
</dbReference>
<dbReference type="RefSeq" id="WP_119882929.1">
    <property type="nucleotide sequence ID" value="NZ_CP032418.1"/>
</dbReference>
<dbReference type="AlphaFoldDB" id="A0A385YR41"/>
<reference evidence="8" key="1">
    <citation type="submission" date="2018-09" db="EMBL/GenBank/DDBJ databases">
        <authorList>
            <person name="Zhu H."/>
        </authorList>
    </citation>
    <scope>NUCLEOTIDE SEQUENCE [LARGE SCALE GENOMIC DNA]</scope>
    <source>
        <strain evidence="8">K2R23-3</strain>
    </source>
</reference>
<keyword evidence="3 5" id="KW-0694">RNA-binding</keyword>
<evidence type="ECO:0000313" key="8">
    <source>
        <dbReference type="Proteomes" id="UP000265725"/>
    </source>
</evidence>
<dbReference type="GO" id="GO:0072344">
    <property type="term" value="P:rescue of stalled ribosome"/>
    <property type="evidence" value="ECO:0007669"/>
    <property type="project" value="UniProtKB-UniRule"/>
</dbReference>
<dbReference type="FunFam" id="2.30.310.10:FF:000004">
    <property type="entry name" value="Fibronectin-binding protein A"/>
    <property type="match status" value="1"/>
</dbReference>
<comment type="subunit">
    <text evidence="5">Associates with stalled 50S ribosomal subunits. Binds to RqcP.</text>
</comment>
<keyword evidence="5" id="KW-0175">Coiled coil</keyword>
<dbReference type="Pfam" id="PF05833">
    <property type="entry name" value="NFACT_N"/>
    <property type="match status" value="1"/>
</dbReference>
<keyword evidence="1 5" id="KW-0820">tRNA-binding</keyword>
<dbReference type="Pfam" id="PF05670">
    <property type="entry name" value="NFACT-R_1"/>
    <property type="match status" value="1"/>
</dbReference>
<dbReference type="OrthoDB" id="9766163at2"/>
<comment type="similarity">
    <text evidence="5">Belongs to the NEMF family.</text>
</comment>
<evidence type="ECO:0000313" key="7">
    <source>
        <dbReference type="EMBL" id="AYC29189.1"/>
    </source>
</evidence>
<keyword evidence="2 5" id="KW-0699">rRNA-binding</keyword>
<dbReference type="PANTHER" id="PTHR15239:SF6">
    <property type="entry name" value="RIBOSOME QUALITY CONTROL COMPLEX SUBUNIT NEMF"/>
    <property type="match status" value="1"/>
</dbReference>
<gene>
    <name evidence="5" type="primary">rqcH</name>
    <name evidence="7" type="ORF">D3873_04580</name>
</gene>
<dbReference type="GO" id="GO:0043023">
    <property type="term" value="F:ribosomal large subunit binding"/>
    <property type="evidence" value="ECO:0007669"/>
    <property type="project" value="UniProtKB-UniRule"/>
</dbReference>